<evidence type="ECO:0000313" key="1">
    <source>
        <dbReference type="EMBL" id="SZX64430.1"/>
    </source>
</evidence>
<accession>A0A383VHL9</accession>
<name>A0A383VHL9_TETOB</name>
<evidence type="ECO:0000313" key="2">
    <source>
        <dbReference type="Proteomes" id="UP000256970"/>
    </source>
</evidence>
<dbReference type="Proteomes" id="UP000256970">
    <property type="component" value="Unassembled WGS sequence"/>
</dbReference>
<sequence length="95" mass="9149">MGGSAGRCMANAAYVWVGDVADEISADLVLISSEAVHTKQGTSHAADAARSITTAAADAAADAAAAAAAALVAAAGVAPGACRGGTEPQPSRQRK</sequence>
<gene>
    <name evidence="1" type="ORF">BQ4739_LOCUS4940</name>
</gene>
<proteinExistence type="predicted"/>
<dbReference type="EMBL" id="FNXT01000410">
    <property type="protein sequence ID" value="SZX64430.1"/>
    <property type="molecule type" value="Genomic_DNA"/>
</dbReference>
<reference evidence="1 2" key="1">
    <citation type="submission" date="2016-10" db="EMBL/GenBank/DDBJ databases">
        <authorList>
            <person name="Cai Z."/>
        </authorList>
    </citation>
    <scope>NUCLEOTIDE SEQUENCE [LARGE SCALE GENOMIC DNA]</scope>
</reference>
<keyword evidence="2" id="KW-1185">Reference proteome</keyword>
<organism evidence="1 2">
    <name type="scientific">Tetradesmus obliquus</name>
    <name type="common">Green alga</name>
    <name type="synonym">Acutodesmus obliquus</name>
    <dbReference type="NCBI Taxonomy" id="3088"/>
    <lineage>
        <taxon>Eukaryota</taxon>
        <taxon>Viridiplantae</taxon>
        <taxon>Chlorophyta</taxon>
        <taxon>core chlorophytes</taxon>
        <taxon>Chlorophyceae</taxon>
        <taxon>CS clade</taxon>
        <taxon>Sphaeropleales</taxon>
        <taxon>Scenedesmaceae</taxon>
        <taxon>Tetradesmus</taxon>
    </lineage>
</organism>
<dbReference type="AlphaFoldDB" id="A0A383VHL9"/>
<protein>
    <submittedName>
        <fullName evidence="1">Uncharacterized protein</fullName>
    </submittedName>
</protein>